<evidence type="ECO:0000313" key="4">
    <source>
        <dbReference type="EMBL" id="HIQ91603.1"/>
    </source>
</evidence>
<evidence type="ECO:0000256" key="1">
    <source>
        <dbReference type="ARBA" id="ARBA00022679"/>
    </source>
</evidence>
<dbReference type="InterPro" id="IPR011877">
    <property type="entry name" value="Ribokinase"/>
</dbReference>
<protein>
    <submittedName>
        <fullName evidence="4">Bifunctional hydroxymethylpyrimidine kinase/phosphomethylpyrimidine kinase</fullName>
    </submittedName>
</protein>
<dbReference type="InterPro" id="IPR029056">
    <property type="entry name" value="Ribokinase-like"/>
</dbReference>
<gene>
    <name evidence="4" type="ORF">IAB27_08345</name>
</gene>
<dbReference type="CDD" id="cd01174">
    <property type="entry name" value="ribokinase"/>
    <property type="match status" value="1"/>
</dbReference>
<dbReference type="GO" id="GO:0005829">
    <property type="term" value="C:cytosol"/>
    <property type="evidence" value="ECO:0007669"/>
    <property type="project" value="TreeGrafter"/>
</dbReference>
<reference evidence="4" key="2">
    <citation type="journal article" date="2021" name="PeerJ">
        <title>Extensive microbial diversity within the chicken gut microbiome revealed by metagenomics and culture.</title>
        <authorList>
            <person name="Gilroy R."/>
            <person name="Ravi A."/>
            <person name="Getino M."/>
            <person name="Pursley I."/>
            <person name="Horton D.L."/>
            <person name="Alikhan N.F."/>
            <person name="Baker D."/>
            <person name="Gharbi K."/>
            <person name="Hall N."/>
            <person name="Watson M."/>
            <person name="Adriaenssens E.M."/>
            <person name="Foster-Nyarko E."/>
            <person name="Jarju S."/>
            <person name="Secka A."/>
            <person name="Antonio M."/>
            <person name="Oren A."/>
            <person name="Chaudhuri R.R."/>
            <person name="La Ragione R."/>
            <person name="Hildebrand F."/>
            <person name="Pallen M.J."/>
        </authorList>
    </citation>
    <scope>NUCLEOTIDE SEQUENCE</scope>
    <source>
        <strain evidence="4">CHK147-3167</strain>
    </source>
</reference>
<dbReference type="InterPro" id="IPR011611">
    <property type="entry name" value="PfkB_dom"/>
</dbReference>
<proteinExistence type="predicted"/>
<name>A0A9D0ZSY4_9FIRM</name>
<dbReference type="GO" id="GO:0006014">
    <property type="term" value="P:D-ribose metabolic process"/>
    <property type="evidence" value="ECO:0007669"/>
    <property type="project" value="InterPro"/>
</dbReference>
<accession>A0A9D0ZSY4</accession>
<dbReference type="Pfam" id="PF00294">
    <property type="entry name" value="PfkB"/>
    <property type="match status" value="1"/>
</dbReference>
<sequence length="307" mass="33937">MNFDICVFGGCSLDMIFYQKKDGTYDNVPDKCVPGGKGSNQAVAASRAGAKTVMISRIGKDAIGKKILDNLKYNGIDTSGVEEDETIENDYSLVKVRYQDKDNEIERHNGAIDNFTEDMIDTYQDLILNSKIIVCQLKSPKEVTEKLIDFCYQNNKKLILTPCHPTRLSISNPKNLALIDKIFIITCNQKECETIFNTDDIESCIRKYPNKLIVTLGKAGLMYYDGTKIVKIPAIETKIVDTVGAGDTLAGNLAANLAKGLTLNESLKKATYASAMKIGVETAQAGMPYLEELEKFIAEKEGQKKES</sequence>
<dbReference type="SUPFAM" id="SSF53613">
    <property type="entry name" value="Ribokinase-like"/>
    <property type="match status" value="1"/>
</dbReference>
<dbReference type="Gene3D" id="3.40.1190.20">
    <property type="match status" value="1"/>
</dbReference>
<dbReference type="EMBL" id="DVFV01000144">
    <property type="protein sequence ID" value="HIQ91603.1"/>
    <property type="molecule type" value="Genomic_DNA"/>
</dbReference>
<keyword evidence="1" id="KW-0808">Transferase</keyword>
<evidence type="ECO:0000313" key="5">
    <source>
        <dbReference type="Proteomes" id="UP000886786"/>
    </source>
</evidence>
<dbReference type="AlphaFoldDB" id="A0A9D0ZSY4"/>
<dbReference type="GO" id="GO:0004747">
    <property type="term" value="F:ribokinase activity"/>
    <property type="evidence" value="ECO:0007669"/>
    <property type="project" value="InterPro"/>
</dbReference>
<organism evidence="4 5">
    <name type="scientific">Candidatus Coprosoma intestinipullorum</name>
    <dbReference type="NCBI Taxonomy" id="2840752"/>
    <lineage>
        <taxon>Bacteria</taxon>
        <taxon>Bacillati</taxon>
        <taxon>Bacillota</taxon>
        <taxon>Bacillota incertae sedis</taxon>
        <taxon>Candidatus Coprosoma</taxon>
    </lineage>
</organism>
<dbReference type="Proteomes" id="UP000886786">
    <property type="component" value="Unassembled WGS sequence"/>
</dbReference>
<reference evidence="4" key="1">
    <citation type="submission" date="2020-10" db="EMBL/GenBank/DDBJ databases">
        <authorList>
            <person name="Gilroy R."/>
        </authorList>
    </citation>
    <scope>NUCLEOTIDE SEQUENCE</scope>
    <source>
        <strain evidence="4">CHK147-3167</strain>
    </source>
</reference>
<evidence type="ECO:0000259" key="3">
    <source>
        <dbReference type="Pfam" id="PF00294"/>
    </source>
</evidence>
<feature type="domain" description="Carbohydrate kinase PfkB" evidence="3">
    <location>
        <begin position="4"/>
        <end position="288"/>
    </location>
</feature>
<dbReference type="PANTHER" id="PTHR10584">
    <property type="entry name" value="SUGAR KINASE"/>
    <property type="match status" value="1"/>
</dbReference>
<keyword evidence="2 4" id="KW-0418">Kinase</keyword>
<comment type="caution">
    <text evidence="4">The sequence shown here is derived from an EMBL/GenBank/DDBJ whole genome shotgun (WGS) entry which is preliminary data.</text>
</comment>
<evidence type="ECO:0000256" key="2">
    <source>
        <dbReference type="ARBA" id="ARBA00022777"/>
    </source>
</evidence>
<dbReference type="PANTHER" id="PTHR10584:SF166">
    <property type="entry name" value="RIBOKINASE"/>
    <property type="match status" value="1"/>
</dbReference>